<name>A0AAX2LGP9_STRSZ</name>
<evidence type="ECO:0000313" key="3">
    <source>
        <dbReference type="Proteomes" id="UP000255476"/>
    </source>
</evidence>
<gene>
    <name evidence="2" type="ORF">NCTC7023_01224</name>
</gene>
<evidence type="ECO:0000313" key="2">
    <source>
        <dbReference type="EMBL" id="SUO81870.1"/>
    </source>
</evidence>
<organism evidence="2 3">
    <name type="scientific">Streptococcus equi subsp. zooepidemicus</name>
    <dbReference type="NCBI Taxonomy" id="40041"/>
    <lineage>
        <taxon>Bacteria</taxon>
        <taxon>Bacillati</taxon>
        <taxon>Bacillota</taxon>
        <taxon>Bacilli</taxon>
        <taxon>Lactobacillales</taxon>
        <taxon>Streptococcaceae</taxon>
        <taxon>Streptococcus</taxon>
    </lineage>
</organism>
<dbReference type="EMBL" id="UHHT01000001">
    <property type="protein sequence ID" value="SUO81870.1"/>
    <property type="molecule type" value="Genomic_DNA"/>
</dbReference>
<reference evidence="2 3" key="1">
    <citation type="submission" date="2018-06" db="EMBL/GenBank/DDBJ databases">
        <authorList>
            <consortium name="Pathogen Informatics"/>
            <person name="Doyle S."/>
        </authorList>
    </citation>
    <scope>NUCLEOTIDE SEQUENCE [LARGE SCALE GENOMIC DNA]</scope>
    <source>
        <strain evidence="2 3">NCTC7023</strain>
    </source>
</reference>
<evidence type="ECO:0000256" key="1">
    <source>
        <dbReference type="SAM" id="SignalP"/>
    </source>
</evidence>
<keyword evidence="1" id="KW-0732">Signal</keyword>
<accession>A0AAX2LGP9</accession>
<feature type="signal peptide" evidence="1">
    <location>
        <begin position="1"/>
        <end position="27"/>
    </location>
</feature>
<sequence length="111" mass="11989">MKKRIITALMSVAVFSSIIGTAVPVLAASGHWTSVIQWDANGVSETGTVNRSSSTTFTLRVMRANGDIIGTKTVRIGNNKSDVHICWGQPALDRYGEVITSSPVHDPWFNS</sequence>
<comment type="caution">
    <text evidence="2">The sequence shown here is derived from an EMBL/GenBank/DDBJ whole genome shotgun (WGS) entry which is preliminary data.</text>
</comment>
<proteinExistence type="predicted"/>
<protein>
    <submittedName>
        <fullName evidence="2">Uncharacterized protein</fullName>
    </submittedName>
</protein>
<feature type="chain" id="PRO_5043937369" evidence="1">
    <location>
        <begin position="28"/>
        <end position="111"/>
    </location>
</feature>
<dbReference type="Proteomes" id="UP000255476">
    <property type="component" value="Unassembled WGS sequence"/>
</dbReference>
<dbReference type="AlphaFoldDB" id="A0AAX2LGP9"/>
<dbReference type="RefSeq" id="WP_043029966.1">
    <property type="nucleotide sequence ID" value="NZ_CP065058.1"/>
</dbReference>